<protein>
    <recommendedName>
        <fullName evidence="2">KIB1-4 beta-propeller domain-containing protein</fullName>
    </recommendedName>
</protein>
<dbReference type="InterPro" id="IPR005174">
    <property type="entry name" value="KIB1-4_b-propeller"/>
</dbReference>
<dbReference type="Proteomes" id="UP000694005">
    <property type="component" value="Chromosome A01"/>
</dbReference>
<keyword evidence="1" id="KW-0472">Membrane</keyword>
<accession>A0A8D9GVR3</accession>
<sequence>MRYPLRSLYVVNLSTNERIDLPSVESQVGMVKVERTLDGYELRTTSPNEKVYKGISIRTPVFWIDERTNDYVVLWGLRDLCVVYSKKRDTVWTQLPKTAGCVDVVYKESKFIVIVYFLSVSGCFLIFDLSGE</sequence>
<feature type="domain" description="KIB1-4 beta-propeller" evidence="2">
    <location>
        <begin position="6"/>
        <end position="131"/>
    </location>
</feature>
<dbReference type="AlphaFoldDB" id="A0A8D9GVR3"/>
<dbReference type="Gramene" id="A01p13500.2_BraZ1">
    <property type="protein sequence ID" value="A01p13500.2_BraZ1.CDS"/>
    <property type="gene ID" value="A01g13500.2_BraZ1"/>
</dbReference>
<evidence type="ECO:0000259" key="2">
    <source>
        <dbReference type="Pfam" id="PF03478"/>
    </source>
</evidence>
<keyword evidence="1" id="KW-0812">Transmembrane</keyword>
<feature type="transmembrane region" description="Helical" evidence="1">
    <location>
        <begin position="111"/>
        <end position="130"/>
    </location>
</feature>
<name>A0A8D9GVR3_BRACM</name>
<dbReference type="Pfam" id="PF03478">
    <property type="entry name" value="Beta-prop_KIB1-4"/>
    <property type="match status" value="1"/>
</dbReference>
<evidence type="ECO:0000313" key="3">
    <source>
        <dbReference type="EMBL" id="CAG7887274.1"/>
    </source>
</evidence>
<feature type="non-terminal residue" evidence="3">
    <location>
        <position position="132"/>
    </location>
</feature>
<proteinExistence type="predicted"/>
<organism evidence="3 4">
    <name type="scientific">Brassica campestris</name>
    <name type="common">Field mustard</name>
    <dbReference type="NCBI Taxonomy" id="3711"/>
    <lineage>
        <taxon>Eukaryota</taxon>
        <taxon>Viridiplantae</taxon>
        <taxon>Streptophyta</taxon>
        <taxon>Embryophyta</taxon>
        <taxon>Tracheophyta</taxon>
        <taxon>Spermatophyta</taxon>
        <taxon>Magnoliopsida</taxon>
        <taxon>eudicotyledons</taxon>
        <taxon>Gunneridae</taxon>
        <taxon>Pentapetalae</taxon>
        <taxon>rosids</taxon>
        <taxon>malvids</taxon>
        <taxon>Brassicales</taxon>
        <taxon>Brassicaceae</taxon>
        <taxon>Brassiceae</taxon>
        <taxon>Brassica</taxon>
    </lineage>
</organism>
<reference evidence="3 4" key="1">
    <citation type="submission" date="2021-07" db="EMBL/GenBank/DDBJ databases">
        <authorList>
            <consortium name="Genoscope - CEA"/>
            <person name="William W."/>
        </authorList>
    </citation>
    <scope>NUCLEOTIDE SEQUENCE [LARGE SCALE GENOMIC DNA]</scope>
</reference>
<evidence type="ECO:0000313" key="4">
    <source>
        <dbReference type="Proteomes" id="UP000694005"/>
    </source>
</evidence>
<evidence type="ECO:0000256" key="1">
    <source>
        <dbReference type="SAM" id="Phobius"/>
    </source>
</evidence>
<gene>
    <name evidence="3" type="ORF">BRAPAZ1V2_A01P13500.2</name>
</gene>
<dbReference type="EMBL" id="LS974617">
    <property type="protein sequence ID" value="CAG7887274.1"/>
    <property type="molecule type" value="Genomic_DNA"/>
</dbReference>
<keyword evidence="1" id="KW-1133">Transmembrane helix</keyword>